<evidence type="ECO:0000313" key="1">
    <source>
        <dbReference type="EMBL" id="KAH7997623.1"/>
    </source>
</evidence>
<evidence type="ECO:0000313" key="2">
    <source>
        <dbReference type="Proteomes" id="UP000827872"/>
    </source>
</evidence>
<protein>
    <submittedName>
        <fullName evidence="1">Uncharacterized protein</fullName>
    </submittedName>
</protein>
<gene>
    <name evidence="1" type="ORF">K3G42_004186</name>
</gene>
<comment type="caution">
    <text evidence="1">The sequence shown here is derived from an EMBL/GenBank/DDBJ whole genome shotgun (WGS) entry which is preliminary data.</text>
</comment>
<keyword evidence="2" id="KW-1185">Reference proteome</keyword>
<reference evidence="1" key="1">
    <citation type="submission" date="2021-08" db="EMBL/GenBank/DDBJ databases">
        <title>The first chromosome-level gecko genome reveals the dynamic sex chromosomes of Neotropical dwarf geckos (Sphaerodactylidae: Sphaerodactylus).</title>
        <authorList>
            <person name="Pinto B.J."/>
            <person name="Keating S.E."/>
            <person name="Gamble T."/>
        </authorList>
    </citation>
    <scope>NUCLEOTIDE SEQUENCE</scope>
    <source>
        <strain evidence="1">TG3544</strain>
    </source>
</reference>
<dbReference type="EMBL" id="CM037625">
    <property type="protein sequence ID" value="KAH7997623.1"/>
    <property type="molecule type" value="Genomic_DNA"/>
</dbReference>
<organism evidence="1 2">
    <name type="scientific">Sphaerodactylus townsendi</name>
    <dbReference type="NCBI Taxonomy" id="933632"/>
    <lineage>
        <taxon>Eukaryota</taxon>
        <taxon>Metazoa</taxon>
        <taxon>Chordata</taxon>
        <taxon>Craniata</taxon>
        <taxon>Vertebrata</taxon>
        <taxon>Euteleostomi</taxon>
        <taxon>Lepidosauria</taxon>
        <taxon>Squamata</taxon>
        <taxon>Bifurcata</taxon>
        <taxon>Gekkota</taxon>
        <taxon>Sphaerodactylidae</taxon>
        <taxon>Sphaerodactylus</taxon>
    </lineage>
</organism>
<proteinExistence type="predicted"/>
<accession>A0ACB8EXA0</accession>
<dbReference type="Proteomes" id="UP000827872">
    <property type="component" value="Linkage Group LG12"/>
</dbReference>
<name>A0ACB8EXA0_9SAUR</name>
<sequence length="224" mass="25218">MMKESRNSEKNKPGVDADTEATAIPADESDLSSAGLAGEALSQTSLIRECGFQAVEVVSWDHNIMRDESSAKLSRPWYFRIQDIRQQIFILVNNILIAGPSKSHLSGHCMEVVPNRTLDSDRSPVIMGLNRSKILSCMKSGEGPPQLQLVTGDVMDLYEKHEESLEFTFYTQPNVSETTWYFESAAFPGWFLSTSPEPYKPLRLSQGDNSDTTLFYLKKRRICK</sequence>